<comment type="caution">
    <text evidence="9">Lacks conserved residue(s) required for the propagation of feature annotation.</text>
</comment>
<evidence type="ECO:0000259" key="12">
    <source>
        <dbReference type="Pfam" id="PF22599"/>
    </source>
</evidence>
<sequence>MNTKKKIALFLIVAITALFSYSAFNGVELGGLKLSSMKEKIDLGLDLAGGVYVVLEAQTDESGESLRAKMEQTRAIVRQRVDSIGVAEPNIVIEGEKRLRVELAGVKDPQEAIEMIGKTALLEFKNPEGEVVVTGENIQNSAVAFQDTGMGEQPVVSIEFDSKGAELFREETARLVALPADQDKRISIVLDGSVISSPNVNSEISDGKAVIEGGFTVESATELSNLISAGALPLEMAEIQSSVIGPTLGLKALEKSVLAGGIGMLIIFLLMIALYRIPGVVASLCLTIYVLIVLNMMSGLGVKLTLPGIAALILSIGMAVDANIIIFERIKEEIKDGKTNRSALSSGFSRAITAVIDSNITTVIAGAVLYAFGTGPIKGFGVTLIIGLVASVFTAVFITKYILGVVVETEIGRSKSFFGA</sequence>
<feature type="transmembrane region" description="Helical" evidence="9">
    <location>
        <begin position="256"/>
        <end position="274"/>
    </location>
</feature>
<dbReference type="PANTHER" id="PTHR30081:SF1">
    <property type="entry name" value="PROTEIN TRANSLOCASE SUBUNIT SECD"/>
    <property type="match status" value="1"/>
</dbReference>
<keyword evidence="2 9" id="KW-0813">Transport</keyword>
<dbReference type="InterPro" id="IPR054384">
    <property type="entry name" value="SecDF_P1_head"/>
</dbReference>
<evidence type="ECO:0000256" key="7">
    <source>
        <dbReference type="ARBA" id="ARBA00023010"/>
    </source>
</evidence>
<dbReference type="InterPro" id="IPR048634">
    <property type="entry name" value="SecD_SecF_C"/>
</dbReference>
<comment type="similarity">
    <text evidence="9">Belongs to the SecD/SecF family. SecD subfamily.</text>
</comment>
<gene>
    <name evidence="9 13" type="primary">secD</name>
    <name evidence="13" type="ORF">EUAN_11660</name>
</gene>
<dbReference type="SUPFAM" id="SSF82866">
    <property type="entry name" value="Multidrug efflux transporter AcrB transmembrane domain"/>
    <property type="match status" value="1"/>
</dbReference>
<dbReference type="InterPro" id="IPR055344">
    <property type="entry name" value="SecD_SecF_C_bact"/>
</dbReference>
<dbReference type="Pfam" id="PF02355">
    <property type="entry name" value="SecD_SecF_C"/>
    <property type="match status" value="1"/>
</dbReference>
<dbReference type="GO" id="GO:0065002">
    <property type="term" value="P:intracellular protein transmembrane transport"/>
    <property type="evidence" value="ECO:0007669"/>
    <property type="project" value="UniProtKB-UniRule"/>
</dbReference>
<dbReference type="GO" id="GO:0043952">
    <property type="term" value="P:protein transport by the Sec complex"/>
    <property type="evidence" value="ECO:0007669"/>
    <property type="project" value="UniProtKB-UniRule"/>
</dbReference>
<comment type="subunit">
    <text evidence="9">Forms a complex with SecF. Part of the essential Sec protein translocation apparatus which comprises SecA, SecYEG and auxiliary proteins SecDF. Other proteins may also be involved.</text>
</comment>
<comment type="caution">
    <text evidence="13">The sequence shown here is derived from an EMBL/GenBank/DDBJ whole genome shotgun (WGS) entry which is preliminary data.</text>
</comment>
<evidence type="ECO:0000256" key="5">
    <source>
        <dbReference type="ARBA" id="ARBA00022927"/>
    </source>
</evidence>
<dbReference type="InterPro" id="IPR022813">
    <property type="entry name" value="SecD/SecF_arch_bac"/>
</dbReference>
<evidence type="ECO:0000313" key="14">
    <source>
        <dbReference type="Proteomes" id="UP000180254"/>
    </source>
</evidence>
<dbReference type="FunFam" id="1.20.1640.10:FF:000004">
    <property type="entry name" value="Protein translocase subunit SecD"/>
    <property type="match status" value="1"/>
</dbReference>
<accession>A0A1S1V7M3</accession>
<keyword evidence="5 9" id="KW-0653">Protein transport</keyword>
<evidence type="ECO:0000259" key="11">
    <source>
        <dbReference type="Pfam" id="PF21760"/>
    </source>
</evidence>
<evidence type="ECO:0000256" key="3">
    <source>
        <dbReference type="ARBA" id="ARBA00022475"/>
    </source>
</evidence>
<dbReference type="InterPro" id="IPR001036">
    <property type="entry name" value="Acrflvin-R"/>
</dbReference>
<keyword evidence="4 9" id="KW-0812">Transmembrane</keyword>
<evidence type="ECO:0000256" key="8">
    <source>
        <dbReference type="ARBA" id="ARBA00023136"/>
    </source>
</evidence>
<dbReference type="Gene3D" id="3.30.70.3220">
    <property type="match status" value="1"/>
</dbReference>
<dbReference type="InterPro" id="IPR005791">
    <property type="entry name" value="SecD"/>
</dbReference>
<evidence type="ECO:0000256" key="9">
    <source>
        <dbReference type="HAMAP-Rule" id="MF_01463"/>
    </source>
</evidence>
<feature type="transmembrane region" description="Helical" evidence="9">
    <location>
        <begin position="281"/>
        <end position="302"/>
    </location>
</feature>
<dbReference type="EMBL" id="MKIE01000003">
    <property type="protein sequence ID" value="OHW62601.1"/>
    <property type="molecule type" value="Genomic_DNA"/>
</dbReference>
<dbReference type="GO" id="GO:0005886">
    <property type="term" value="C:plasma membrane"/>
    <property type="evidence" value="ECO:0007669"/>
    <property type="project" value="UniProtKB-SubCell"/>
</dbReference>
<evidence type="ECO:0000313" key="13">
    <source>
        <dbReference type="EMBL" id="OHW62601.1"/>
    </source>
</evidence>
<proteinExistence type="inferred from homology"/>
<dbReference type="GO" id="GO:0015450">
    <property type="term" value="F:protein-transporting ATPase activity"/>
    <property type="evidence" value="ECO:0007669"/>
    <property type="project" value="InterPro"/>
</dbReference>
<reference evidence="13 14" key="1">
    <citation type="submission" date="2016-09" db="EMBL/GenBank/DDBJ databases">
        <title>Genome sequence of Eubacterium angustum.</title>
        <authorList>
            <person name="Poehlein A."/>
            <person name="Daniel R."/>
        </authorList>
    </citation>
    <scope>NUCLEOTIDE SEQUENCE [LARGE SCALE GENOMIC DNA]</scope>
    <source>
        <strain evidence="13 14">DSM 1989</strain>
    </source>
</reference>
<dbReference type="AlphaFoldDB" id="A0A1S1V7M3"/>
<dbReference type="HAMAP" id="MF_01463_B">
    <property type="entry name" value="SecD_B"/>
    <property type="match status" value="1"/>
</dbReference>
<keyword evidence="6 9" id="KW-1133">Transmembrane helix</keyword>
<keyword evidence="7 9" id="KW-0811">Translocation</keyword>
<organism evidence="13 14">
    <name type="scientific">Andreesenia angusta</name>
    <dbReference type="NCBI Taxonomy" id="39480"/>
    <lineage>
        <taxon>Bacteria</taxon>
        <taxon>Bacillati</taxon>
        <taxon>Bacillota</taxon>
        <taxon>Tissierellia</taxon>
        <taxon>Tissierellales</taxon>
        <taxon>Gottschalkiaceae</taxon>
        <taxon>Andreesenia</taxon>
    </lineage>
</organism>
<feature type="domain" description="Protein export membrane protein SecD/SecF C-terminal" evidence="10">
    <location>
        <begin position="236"/>
        <end position="405"/>
    </location>
</feature>
<evidence type="ECO:0000259" key="10">
    <source>
        <dbReference type="Pfam" id="PF02355"/>
    </source>
</evidence>
<dbReference type="Pfam" id="PF21760">
    <property type="entry name" value="SecD_1st"/>
    <property type="match status" value="1"/>
</dbReference>
<feature type="transmembrane region" description="Helical" evidence="9">
    <location>
        <begin position="384"/>
        <end position="407"/>
    </location>
</feature>
<evidence type="ECO:0000256" key="1">
    <source>
        <dbReference type="ARBA" id="ARBA00004651"/>
    </source>
</evidence>
<evidence type="ECO:0000256" key="6">
    <source>
        <dbReference type="ARBA" id="ARBA00022989"/>
    </source>
</evidence>
<comment type="function">
    <text evidence="9">Part of the Sec protein translocase complex. Interacts with the SecYEG preprotein conducting channel. SecDF uses the proton motive force (PMF) to complete protein translocation after the ATP-dependent function of SecA.</text>
</comment>
<keyword evidence="3 9" id="KW-1003">Cell membrane</keyword>
<evidence type="ECO:0000256" key="4">
    <source>
        <dbReference type="ARBA" id="ARBA00022692"/>
    </source>
</evidence>
<keyword evidence="8 9" id="KW-0472">Membrane</keyword>
<name>A0A1S1V7M3_9FIRM</name>
<dbReference type="NCBIfam" id="TIGR00916">
    <property type="entry name" value="2A0604s01"/>
    <property type="match status" value="1"/>
</dbReference>
<dbReference type="InterPro" id="IPR048631">
    <property type="entry name" value="SecD_1st"/>
</dbReference>
<feature type="transmembrane region" description="Helical" evidence="9">
    <location>
        <begin position="348"/>
        <end position="372"/>
    </location>
</feature>
<dbReference type="Gene3D" id="1.20.1640.10">
    <property type="entry name" value="Multidrug efflux transporter AcrB transmembrane domain"/>
    <property type="match status" value="1"/>
</dbReference>
<dbReference type="Proteomes" id="UP000180254">
    <property type="component" value="Unassembled WGS sequence"/>
</dbReference>
<feature type="domain" description="Protein translocase subunit SecDF P1" evidence="11">
    <location>
        <begin position="70"/>
        <end position="127"/>
    </location>
</feature>
<dbReference type="GO" id="GO:0006605">
    <property type="term" value="P:protein targeting"/>
    <property type="evidence" value="ECO:0007669"/>
    <property type="project" value="UniProtKB-UniRule"/>
</dbReference>
<dbReference type="RefSeq" id="WP_071062610.1">
    <property type="nucleotide sequence ID" value="NZ_MKIE01000003.1"/>
</dbReference>
<dbReference type="NCBIfam" id="TIGR01129">
    <property type="entry name" value="secD"/>
    <property type="match status" value="1"/>
</dbReference>
<dbReference type="STRING" id="39480.EUAN_11660"/>
<keyword evidence="14" id="KW-1185">Reference proteome</keyword>
<dbReference type="PANTHER" id="PTHR30081">
    <property type="entry name" value="PROTEIN-EXPORT MEMBRANE PROTEIN SEC"/>
    <property type="match status" value="1"/>
</dbReference>
<feature type="domain" description="SecDF P1 head subdomain" evidence="12">
    <location>
        <begin position="130"/>
        <end position="233"/>
    </location>
</feature>
<dbReference type="Pfam" id="PF22599">
    <property type="entry name" value="SecDF_P1_head"/>
    <property type="match status" value="1"/>
</dbReference>
<feature type="transmembrane region" description="Helical" evidence="9">
    <location>
        <begin position="308"/>
        <end position="327"/>
    </location>
</feature>
<dbReference type="PRINTS" id="PR00702">
    <property type="entry name" value="ACRIFLAVINRP"/>
</dbReference>
<evidence type="ECO:0000256" key="2">
    <source>
        <dbReference type="ARBA" id="ARBA00022448"/>
    </source>
</evidence>
<comment type="subcellular location">
    <subcellularLocation>
        <location evidence="1 9">Cell membrane</location>
        <topology evidence="1 9">Multi-pass membrane protein</topology>
    </subcellularLocation>
</comment>
<protein>
    <recommendedName>
        <fullName evidence="9">Protein translocase subunit SecD</fullName>
    </recommendedName>
</protein>